<name>A0A0U4XNL9_9PSED</name>
<evidence type="ECO:0000313" key="4">
    <source>
        <dbReference type="EMBL" id="ALZ82713.1"/>
    </source>
</evidence>
<accession>A0A0U4XNL9</accession>
<dbReference type="FunFam" id="2.130.10.10:FF:000306">
    <property type="entry name" value="3-carboxymuconate cyclase"/>
    <property type="match status" value="1"/>
</dbReference>
<sequence>MRALPRLLPLALFALLVGHGATARAEPGLFNLLVGSYTGGSSQGLYVYRFNSRNGQIDGPLRIVKASNPSFLTLSRDGRTLFAVNENGRGSNGDTIGRVTSYRFEPGNGRLQQISQVKSLGDEPTHSSLSNDGKYLFVANYSSLPEGSLAVLPIQDGGVLSPVAQIEFHQPSEQHPRQQSSHVHAAVTTPDGRFVFAPDLGADKVFVYRYLPQQPERPLVAAETPFVPVPEGSGPRHLVFSADGRYAYLTLELAGQVMAFAHQDGMLRQLQSYSLTPQEFVGERDAGALHLSGDGRFLYVASRGTDNQLAVFAVNPDGTLTFVERHSVNGLSPREFAIDPSGRYLLVANQKSNQLKVFARDPDSGKLGDELQSLDVGAPSDLKFVAVP</sequence>
<keyword evidence="2" id="KW-0119">Carbohydrate metabolism</keyword>
<dbReference type="GO" id="GO:0005829">
    <property type="term" value="C:cytosol"/>
    <property type="evidence" value="ECO:0007669"/>
    <property type="project" value="TreeGrafter"/>
</dbReference>
<dbReference type="RefSeq" id="WP_059313026.1">
    <property type="nucleotide sequence ID" value="NZ_CP013987.1"/>
</dbReference>
<evidence type="ECO:0000256" key="1">
    <source>
        <dbReference type="ARBA" id="ARBA00005564"/>
    </source>
</evidence>
<evidence type="ECO:0000256" key="3">
    <source>
        <dbReference type="SAM" id="SignalP"/>
    </source>
</evidence>
<dbReference type="PANTHER" id="PTHR30344">
    <property type="entry name" value="6-PHOSPHOGLUCONOLACTONASE-RELATED"/>
    <property type="match status" value="1"/>
</dbReference>
<keyword evidence="3" id="KW-0732">Signal</keyword>
<evidence type="ECO:0000313" key="5">
    <source>
        <dbReference type="Proteomes" id="UP000064137"/>
    </source>
</evidence>
<reference evidence="4 5" key="1">
    <citation type="submission" date="2016-01" db="EMBL/GenBank/DDBJ databases">
        <title>Annotation of Pseudomonas oryzihabitans USDA-ARS-USMARC-56511.</title>
        <authorList>
            <person name="Harhay G.P."/>
            <person name="Harhay D.M."/>
            <person name="Smith T.P.L."/>
            <person name="Bono J.L."/>
            <person name="Heaton M.P."/>
            <person name="Clawson M.L."/>
            <person name="Chitko-Mckown C.G."/>
            <person name="Capik S.F."/>
            <person name="DeDonder K.D."/>
            <person name="Apley M.D."/>
            <person name="Lubbers B.V."/>
            <person name="White B.J."/>
            <person name="Larson R.L."/>
        </authorList>
    </citation>
    <scope>NUCLEOTIDE SEQUENCE [LARGE SCALE GENOMIC DNA]</scope>
    <source>
        <strain evidence="4 5">USDA-ARS-USMARC-56511</strain>
    </source>
</reference>
<dbReference type="KEGG" id="por:APT59_00280"/>
<dbReference type="InterPro" id="IPR011048">
    <property type="entry name" value="Haem_d1_sf"/>
</dbReference>
<dbReference type="GO" id="GO:0006006">
    <property type="term" value="P:glucose metabolic process"/>
    <property type="evidence" value="ECO:0007669"/>
    <property type="project" value="UniProtKB-KW"/>
</dbReference>
<comment type="similarity">
    <text evidence="1">Belongs to the cycloisomerase 2 family.</text>
</comment>
<feature type="chain" id="PRO_5006854134" evidence="3">
    <location>
        <begin position="26"/>
        <end position="388"/>
    </location>
</feature>
<organism evidence="4 5">
    <name type="scientific">Pseudomonas oryzihabitans</name>
    <dbReference type="NCBI Taxonomy" id="47885"/>
    <lineage>
        <taxon>Bacteria</taxon>
        <taxon>Pseudomonadati</taxon>
        <taxon>Pseudomonadota</taxon>
        <taxon>Gammaproteobacteria</taxon>
        <taxon>Pseudomonadales</taxon>
        <taxon>Pseudomonadaceae</taxon>
        <taxon>Pseudomonas</taxon>
    </lineage>
</organism>
<dbReference type="AlphaFoldDB" id="A0A0U4XNL9"/>
<dbReference type="OrthoDB" id="9790815at2"/>
<dbReference type="InterPro" id="IPR050282">
    <property type="entry name" value="Cycloisomerase_2"/>
</dbReference>
<keyword evidence="2" id="KW-0313">Glucose metabolism</keyword>
<dbReference type="Gene3D" id="2.130.10.10">
    <property type="entry name" value="YVTN repeat-like/Quinoprotein amine dehydrogenase"/>
    <property type="match status" value="1"/>
</dbReference>
<dbReference type="EMBL" id="CP013987">
    <property type="protein sequence ID" value="ALZ82713.1"/>
    <property type="molecule type" value="Genomic_DNA"/>
</dbReference>
<feature type="signal peptide" evidence="3">
    <location>
        <begin position="1"/>
        <end position="25"/>
    </location>
</feature>
<dbReference type="InterPro" id="IPR019405">
    <property type="entry name" value="Lactonase_7-beta_prop"/>
</dbReference>
<protein>
    <submittedName>
        <fullName evidence="4">3-carboxymuconate cyclase</fullName>
    </submittedName>
</protein>
<dbReference type="GO" id="GO:0017057">
    <property type="term" value="F:6-phosphogluconolactonase activity"/>
    <property type="evidence" value="ECO:0007669"/>
    <property type="project" value="TreeGrafter"/>
</dbReference>
<dbReference type="Pfam" id="PF10282">
    <property type="entry name" value="Lactonase"/>
    <property type="match status" value="1"/>
</dbReference>
<dbReference type="InterPro" id="IPR015943">
    <property type="entry name" value="WD40/YVTN_repeat-like_dom_sf"/>
</dbReference>
<dbReference type="Proteomes" id="UP000064137">
    <property type="component" value="Chromosome"/>
</dbReference>
<dbReference type="PANTHER" id="PTHR30344:SF1">
    <property type="entry name" value="6-PHOSPHOGLUCONOLACTONASE"/>
    <property type="match status" value="1"/>
</dbReference>
<proteinExistence type="inferred from homology"/>
<dbReference type="SUPFAM" id="SSF51004">
    <property type="entry name" value="C-terminal (heme d1) domain of cytochrome cd1-nitrite reductase"/>
    <property type="match status" value="1"/>
</dbReference>
<evidence type="ECO:0000256" key="2">
    <source>
        <dbReference type="ARBA" id="ARBA00022526"/>
    </source>
</evidence>
<gene>
    <name evidence="4" type="ORF">APT59_00280</name>
</gene>